<evidence type="ECO:0000256" key="1">
    <source>
        <dbReference type="SAM" id="MobiDB-lite"/>
    </source>
</evidence>
<dbReference type="AlphaFoldDB" id="A0A103YHS5"/>
<dbReference type="STRING" id="59895.A0A103YHS5"/>
<comment type="caution">
    <text evidence="2">The sequence shown here is derived from an EMBL/GenBank/DDBJ whole genome shotgun (WGS) entry which is preliminary data.</text>
</comment>
<dbReference type="Proteomes" id="UP000243975">
    <property type="component" value="Unassembled WGS sequence"/>
</dbReference>
<keyword evidence="3" id="KW-1185">Reference proteome</keyword>
<organism evidence="2 3">
    <name type="scientific">Cynara cardunculus var. scolymus</name>
    <name type="common">Globe artichoke</name>
    <name type="synonym">Cynara scolymus</name>
    <dbReference type="NCBI Taxonomy" id="59895"/>
    <lineage>
        <taxon>Eukaryota</taxon>
        <taxon>Viridiplantae</taxon>
        <taxon>Streptophyta</taxon>
        <taxon>Embryophyta</taxon>
        <taxon>Tracheophyta</taxon>
        <taxon>Spermatophyta</taxon>
        <taxon>Magnoliopsida</taxon>
        <taxon>eudicotyledons</taxon>
        <taxon>Gunneridae</taxon>
        <taxon>Pentapetalae</taxon>
        <taxon>asterids</taxon>
        <taxon>campanulids</taxon>
        <taxon>Asterales</taxon>
        <taxon>Asteraceae</taxon>
        <taxon>Carduoideae</taxon>
        <taxon>Cardueae</taxon>
        <taxon>Carduinae</taxon>
        <taxon>Cynara</taxon>
    </lineage>
</organism>
<protein>
    <submittedName>
        <fullName evidence="2">Uncharacterized protein</fullName>
    </submittedName>
</protein>
<dbReference type="Gramene" id="KVI09308">
    <property type="protein sequence ID" value="KVI09308"/>
    <property type="gene ID" value="Ccrd_012310"/>
</dbReference>
<evidence type="ECO:0000313" key="2">
    <source>
        <dbReference type="EMBL" id="KVI09308.1"/>
    </source>
</evidence>
<proteinExistence type="predicted"/>
<feature type="compositionally biased region" description="Polar residues" evidence="1">
    <location>
        <begin position="96"/>
        <end position="109"/>
    </location>
</feature>
<evidence type="ECO:0000313" key="3">
    <source>
        <dbReference type="Proteomes" id="UP000243975"/>
    </source>
</evidence>
<dbReference type="EMBL" id="LEKV01001065">
    <property type="protein sequence ID" value="KVI09308.1"/>
    <property type="molecule type" value="Genomic_DNA"/>
</dbReference>
<gene>
    <name evidence="2" type="ORF">Ccrd_012310</name>
</gene>
<name>A0A103YHS5_CYNCS</name>
<feature type="region of interest" description="Disordered" evidence="1">
    <location>
        <begin position="83"/>
        <end position="109"/>
    </location>
</feature>
<reference evidence="2 3" key="1">
    <citation type="journal article" date="2016" name="Sci. Rep.">
        <title>The genome sequence of the outbreeding globe artichoke constructed de novo incorporating a phase-aware low-pass sequencing strategy of F1 progeny.</title>
        <authorList>
            <person name="Scaglione D."/>
            <person name="Reyes-Chin-Wo S."/>
            <person name="Acquadro A."/>
            <person name="Froenicke L."/>
            <person name="Portis E."/>
            <person name="Beitel C."/>
            <person name="Tirone M."/>
            <person name="Mauro R."/>
            <person name="Lo Monaco A."/>
            <person name="Mauromicale G."/>
            <person name="Faccioli P."/>
            <person name="Cattivelli L."/>
            <person name="Rieseberg L."/>
            <person name="Michelmore R."/>
            <person name="Lanteri S."/>
        </authorList>
    </citation>
    <scope>NUCLEOTIDE SEQUENCE [LARGE SCALE GENOMIC DNA]</scope>
    <source>
        <strain evidence="2">2C</strain>
    </source>
</reference>
<accession>A0A103YHS5</accession>
<sequence length="184" mass="20972">MGLTASKILEGEMLRVTLSKAKNGNAQHQRVVSVFPLKSGFRPVMDTLRELYGFHISTYYGDEPKIPCTYDVFDSNISDPAKQSERSCTVAPDSPRTWNDNRFSTTPDSKTLNSASEELVNGLRMLTSRFGCKLRSLISWWPVFLRDGEKCNEEWEEGLVVAVDDEMRKRKERKSERIEAIVCV</sequence>